<evidence type="ECO:0000313" key="1">
    <source>
        <dbReference type="EMBL" id="EWY80262.1"/>
    </source>
</evidence>
<gene>
    <name evidence="1" type="ORF">FOYG_16299</name>
</gene>
<organism evidence="1 2">
    <name type="scientific">Fusarium oxysporum NRRL 32931</name>
    <dbReference type="NCBI Taxonomy" id="660029"/>
    <lineage>
        <taxon>Eukaryota</taxon>
        <taxon>Fungi</taxon>
        <taxon>Dikarya</taxon>
        <taxon>Ascomycota</taxon>
        <taxon>Pezizomycotina</taxon>
        <taxon>Sordariomycetes</taxon>
        <taxon>Hypocreomycetidae</taxon>
        <taxon>Hypocreales</taxon>
        <taxon>Nectriaceae</taxon>
        <taxon>Fusarium</taxon>
        <taxon>Fusarium oxysporum species complex</taxon>
    </lineage>
</organism>
<dbReference type="EMBL" id="JH717850">
    <property type="protein sequence ID" value="EWY80262.1"/>
    <property type="molecule type" value="Genomic_DNA"/>
</dbReference>
<accession>W9HDE6</accession>
<name>W9HDE6_FUSOX</name>
<proteinExistence type="predicted"/>
<dbReference type="HOGENOM" id="CLU_2776026_0_0_1"/>
<reference evidence="1 2" key="1">
    <citation type="submission" date="2011-06" db="EMBL/GenBank/DDBJ databases">
        <title>The Genome Sequence of Fusarium oxysporum FOSC 3-a.</title>
        <authorList>
            <consortium name="The Broad Institute Genome Sequencing Platform"/>
            <person name="Ma L.-J."/>
            <person name="Gale L.R."/>
            <person name="Schwartz D.C."/>
            <person name="Zhou S."/>
            <person name="Corby-Kistler H."/>
            <person name="Young S.K."/>
            <person name="Zeng Q."/>
            <person name="Gargeya S."/>
            <person name="Fitzgerald M."/>
            <person name="Haas B."/>
            <person name="Abouelleil A."/>
            <person name="Alvarado L."/>
            <person name="Arachchi H.M."/>
            <person name="Berlin A."/>
            <person name="Brown A."/>
            <person name="Chapman S.B."/>
            <person name="Chen Z."/>
            <person name="Dunbar C."/>
            <person name="Freedman E."/>
            <person name="Gearin G."/>
            <person name="Gellesch M."/>
            <person name="Goldberg J."/>
            <person name="Griggs A."/>
            <person name="Gujja S."/>
            <person name="Heiman D."/>
            <person name="Howarth C."/>
            <person name="Larson L."/>
            <person name="Lui A."/>
            <person name="MacDonald P.J.P."/>
            <person name="Mehta T."/>
            <person name="Montmayeur A."/>
            <person name="Murphy C."/>
            <person name="Neiman D."/>
            <person name="Pearson M."/>
            <person name="Priest M."/>
            <person name="Roberts A."/>
            <person name="Saif S."/>
            <person name="Shea T."/>
            <person name="Shenoy N."/>
            <person name="Sisk P."/>
            <person name="Stolte C."/>
            <person name="Sykes S."/>
            <person name="Wortman J."/>
            <person name="Nusbaum C."/>
            <person name="Birren B."/>
        </authorList>
    </citation>
    <scope>NUCLEOTIDE SEQUENCE [LARGE SCALE GENOMIC DNA]</scope>
    <source>
        <strain evidence="2">FOSC 3-a</strain>
    </source>
</reference>
<dbReference type="AlphaFoldDB" id="W9HDE6"/>
<evidence type="ECO:0000313" key="2">
    <source>
        <dbReference type="Proteomes" id="UP000030753"/>
    </source>
</evidence>
<dbReference type="Proteomes" id="UP000030753">
    <property type="component" value="Unassembled WGS sequence"/>
</dbReference>
<protein>
    <submittedName>
        <fullName evidence="1">Uncharacterized protein</fullName>
    </submittedName>
</protein>
<dbReference type="OrthoDB" id="10290366at2759"/>
<sequence>MHCRYVQHLSKRIEDLALIGIIEVITDMSECFADPLSTSHRTIWPEQYPEQDKPVSEQTYQKFLTTCNG</sequence>